<dbReference type="InterPro" id="IPR018062">
    <property type="entry name" value="HTH_AraC-typ_CS"/>
</dbReference>
<dbReference type="PANTHER" id="PTHR46796">
    <property type="entry name" value="HTH-TYPE TRANSCRIPTIONAL ACTIVATOR RHAS-RELATED"/>
    <property type="match status" value="1"/>
</dbReference>
<dbReference type="SUPFAM" id="SSF46689">
    <property type="entry name" value="Homeodomain-like"/>
    <property type="match status" value="2"/>
</dbReference>
<keyword evidence="3" id="KW-0804">Transcription</keyword>
<organism evidence="5 6">
    <name type="scientific">Lysobacter niastensis</name>
    <dbReference type="NCBI Taxonomy" id="380629"/>
    <lineage>
        <taxon>Bacteria</taxon>
        <taxon>Pseudomonadati</taxon>
        <taxon>Pseudomonadota</taxon>
        <taxon>Gammaproteobacteria</taxon>
        <taxon>Lysobacterales</taxon>
        <taxon>Lysobacteraceae</taxon>
        <taxon>Lysobacter</taxon>
    </lineage>
</organism>
<evidence type="ECO:0000256" key="1">
    <source>
        <dbReference type="ARBA" id="ARBA00023015"/>
    </source>
</evidence>
<proteinExistence type="predicted"/>
<dbReference type="Pfam" id="PF12852">
    <property type="entry name" value="Cupin_6"/>
    <property type="match status" value="1"/>
</dbReference>
<dbReference type="Pfam" id="PF12833">
    <property type="entry name" value="HTH_18"/>
    <property type="match status" value="1"/>
</dbReference>
<dbReference type="InterPro" id="IPR050204">
    <property type="entry name" value="AraC_XylS_family_regulators"/>
</dbReference>
<evidence type="ECO:0000256" key="3">
    <source>
        <dbReference type="ARBA" id="ARBA00023163"/>
    </source>
</evidence>
<dbReference type="InterPro" id="IPR032783">
    <property type="entry name" value="AraC_lig"/>
</dbReference>
<dbReference type="InterPro" id="IPR020449">
    <property type="entry name" value="Tscrpt_reg_AraC-type_HTH"/>
</dbReference>
<dbReference type="InterPro" id="IPR018060">
    <property type="entry name" value="HTH_AraC"/>
</dbReference>
<dbReference type="Proteomes" id="UP001251524">
    <property type="component" value="Unassembled WGS sequence"/>
</dbReference>
<keyword evidence="6" id="KW-1185">Reference proteome</keyword>
<protein>
    <submittedName>
        <fullName evidence="5">AraC-like DNA-binding protein</fullName>
    </submittedName>
</protein>
<comment type="caution">
    <text evidence="5">The sequence shown here is derived from an EMBL/GenBank/DDBJ whole genome shotgun (WGS) entry which is preliminary data.</text>
</comment>
<feature type="domain" description="HTH araC/xylS-type" evidence="4">
    <location>
        <begin position="200"/>
        <end position="301"/>
    </location>
</feature>
<dbReference type="PROSITE" id="PS00041">
    <property type="entry name" value="HTH_ARAC_FAMILY_1"/>
    <property type="match status" value="1"/>
</dbReference>
<dbReference type="PANTHER" id="PTHR46796:SF7">
    <property type="entry name" value="ARAC FAMILY TRANSCRIPTIONAL REGULATOR"/>
    <property type="match status" value="1"/>
</dbReference>
<reference evidence="5 6" key="1">
    <citation type="submission" date="2023-07" db="EMBL/GenBank/DDBJ databases">
        <title>Sorghum-associated microbial communities from plants grown in Nebraska, USA.</title>
        <authorList>
            <person name="Schachtman D."/>
        </authorList>
    </citation>
    <scope>NUCLEOTIDE SEQUENCE [LARGE SCALE GENOMIC DNA]</scope>
    <source>
        <strain evidence="5 6">BE198</strain>
    </source>
</reference>
<keyword evidence="1" id="KW-0805">Transcription regulation</keyword>
<gene>
    <name evidence="5" type="ORF">J2X06_001570</name>
</gene>
<dbReference type="SMART" id="SM00342">
    <property type="entry name" value="HTH_ARAC"/>
    <property type="match status" value="1"/>
</dbReference>
<evidence type="ECO:0000256" key="2">
    <source>
        <dbReference type="ARBA" id="ARBA00023125"/>
    </source>
</evidence>
<evidence type="ECO:0000259" key="4">
    <source>
        <dbReference type="PROSITE" id="PS01124"/>
    </source>
</evidence>
<dbReference type="Gene3D" id="1.10.10.60">
    <property type="entry name" value="Homeodomain-like"/>
    <property type="match status" value="2"/>
</dbReference>
<dbReference type="PROSITE" id="PS01124">
    <property type="entry name" value="HTH_ARAC_FAMILY_2"/>
    <property type="match status" value="1"/>
</dbReference>
<name>A0ABU1WA02_9GAMM</name>
<dbReference type="EMBL" id="JAVDVY010000001">
    <property type="protein sequence ID" value="MDR7134386.1"/>
    <property type="molecule type" value="Genomic_DNA"/>
</dbReference>
<keyword evidence="2" id="KW-0238">DNA-binding</keyword>
<accession>A0ABU1WA02</accession>
<dbReference type="PRINTS" id="PR00032">
    <property type="entry name" value="HTHARAC"/>
</dbReference>
<sequence length="309" mass="33761">MDPLTDILAGMNIRAAQFTRLDASAPWGFASSGDPVVKFVLVVRGSAILTSPAHPEPIALCGGDVFIMFDAEPYRMFDHEDSRTIDCIEVEKLRVGNRIEVGGGGAVTTFVSGFFDIDAAEVRPLVGVLPKLLHLKLDQSRSLAFQSVLELLALETERPGLGSEAVISRLFELLFVHAIRAYSVQPNDLTRGWLAALSDRHLALSLEAMHADPAAAWTVETLARASGMSRSAFASRFKAVVGQPPLEYLTGWRVHRAVRLLQQRNTSLSEVSRRVGYESVAAFNRVFKRETGTTPGAFRRALLAEADTI</sequence>
<evidence type="ECO:0000313" key="5">
    <source>
        <dbReference type="EMBL" id="MDR7134386.1"/>
    </source>
</evidence>
<evidence type="ECO:0000313" key="6">
    <source>
        <dbReference type="Proteomes" id="UP001251524"/>
    </source>
</evidence>
<dbReference type="RefSeq" id="WP_310060543.1">
    <property type="nucleotide sequence ID" value="NZ_JAVDVY010000001.1"/>
</dbReference>
<dbReference type="InterPro" id="IPR009057">
    <property type="entry name" value="Homeodomain-like_sf"/>
</dbReference>